<keyword evidence="3" id="KW-1185">Reference proteome</keyword>
<feature type="compositionally biased region" description="Basic and acidic residues" evidence="1">
    <location>
        <begin position="140"/>
        <end position="166"/>
    </location>
</feature>
<feature type="compositionally biased region" description="Polar residues" evidence="1">
    <location>
        <begin position="32"/>
        <end position="53"/>
    </location>
</feature>
<feature type="region of interest" description="Disordered" evidence="1">
    <location>
        <begin position="222"/>
        <end position="242"/>
    </location>
</feature>
<dbReference type="RefSeq" id="XP_033668388.1">
    <property type="nucleotide sequence ID" value="XM_033806278.1"/>
</dbReference>
<dbReference type="Proteomes" id="UP000799537">
    <property type="component" value="Unassembled WGS sequence"/>
</dbReference>
<evidence type="ECO:0000313" key="2">
    <source>
        <dbReference type="EMBL" id="KAF2167499.1"/>
    </source>
</evidence>
<organism evidence="2 3">
    <name type="scientific">Zasmidium cellare ATCC 36951</name>
    <dbReference type="NCBI Taxonomy" id="1080233"/>
    <lineage>
        <taxon>Eukaryota</taxon>
        <taxon>Fungi</taxon>
        <taxon>Dikarya</taxon>
        <taxon>Ascomycota</taxon>
        <taxon>Pezizomycotina</taxon>
        <taxon>Dothideomycetes</taxon>
        <taxon>Dothideomycetidae</taxon>
        <taxon>Mycosphaerellales</taxon>
        <taxon>Mycosphaerellaceae</taxon>
        <taxon>Zasmidium</taxon>
    </lineage>
</organism>
<evidence type="ECO:0000256" key="1">
    <source>
        <dbReference type="SAM" id="MobiDB-lite"/>
    </source>
</evidence>
<dbReference type="EMBL" id="ML993593">
    <property type="protein sequence ID" value="KAF2167499.1"/>
    <property type="molecule type" value="Genomic_DNA"/>
</dbReference>
<reference evidence="2" key="1">
    <citation type="journal article" date="2020" name="Stud. Mycol.">
        <title>101 Dothideomycetes genomes: a test case for predicting lifestyles and emergence of pathogens.</title>
        <authorList>
            <person name="Haridas S."/>
            <person name="Albert R."/>
            <person name="Binder M."/>
            <person name="Bloem J."/>
            <person name="Labutti K."/>
            <person name="Salamov A."/>
            <person name="Andreopoulos B."/>
            <person name="Baker S."/>
            <person name="Barry K."/>
            <person name="Bills G."/>
            <person name="Bluhm B."/>
            <person name="Cannon C."/>
            <person name="Castanera R."/>
            <person name="Culley D."/>
            <person name="Daum C."/>
            <person name="Ezra D."/>
            <person name="Gonzalez J."/>
            <person name="Henrissat B."/>
            <person name="Kuo A."/>
            <person name="Liang C."/>
            <person name="Lipzen A."/>
            <person name="Lutzoni F."/>
            <person name="Magnuson J."/>
            <person name="Mondo S."/>
            <person name="Nolan M."/>
            <person name="Ohm R."/>
            <person name="Pangilinan J."/>
            <person name="Park H.-J."/>
            <person name="Ramirez L."/>
            <person name="Alfaro M."/>
            <person name="Sun H."/>
            <person name="Tritt A."/>
            <person name="Yoshinaga Y."/>
            <person name="Zwiers L.-H."/>
            <person name="Turgeon B."/>
            <person name="Goodwin S."/>
            <person name="Spatafora J."/>
            <person name="Crous P."/>
            <person name="Grigoriev I."/>
        </authorList>
    </citation>
    <scope>NUCLEOTIDE SEQUENCE</scope>
    <source>
        <strain evidence="2">ATCC 36951</strain>
    </source>
</reference>
<feature type="region of interest" description="Disordered" evidence="1">
    <location>
        <begin position="140"/>
        <end position="177"/>
    </location>
</feature>
<gene>
    <name evidence="2" type="ORF">M409DRAFT_22307</name>
</gene>
<feature type="region of interest" description="Disordered" evidence="1">
    <location>
        <begin position="32"/>
        <end position="68"/>
    </location>
</feature>
<dbReference type="GeneID" id="54559550"/>
<protein>
    <submittedName>
        <fullName evidence="2">Uncharacterized protein</fullName>
    </submittedName>
</protein>
<dbReference type="AlphaFoldDB" id="A0A6A6CP25"/>
<evidence type="ECO:0000313" key="3">
    <source>
        <dbReference type="Proteomes" id="UP000799537"/>
    </source>
</evidence>
<name>A0A6A6CP25_ZASCE</name>
<proteinExistence type="predicted"/>
<accession>A0A6A6CP25</accession>
<sequence length="402" mass="44606">MAFDVKGDHGAHDILPTTLNLNLQQSVAKTIQQGLSSTTTQPLQPPWNQWQEQQRPKRRKPICEDSPVADRHNFNFAIATSQHAEEMRSCHAPASEPCDKKFEIRRTSGRSGQRSRMIKLTGLPVTKDLLSTTTRRGELINKFKDETGGDNANNDKNDKGDKKSDDNLATSGQRKASISHAVSMETLRSPFTSSSYGLYRWLAHVRTNPSIGVACHATNTTQHTLSQKRKHEATPTPTPTRLTIEPAEEYGLPSTPTTHAFSDDAAAAVYAPSTELQGIEHPDVSRDHILHDDNDAGGTMSEKQSYAETIITRQRRLQRERSAAPELRNYVADFAVYDALVSLSSHFQRWLELIEQGDKETLEGLERARKLLNITTKTHSVQAGAFNILTASLVGNGPAHSR</sequence>